<protein>
    <recommendedName>
        <fullName evidence="6 12">Dihydropteroate synthase</fullName>
        <shortName evidence="12">DHPS</shortName>
        <ecNumber evidence="5 12">2.5.1.15</ecNumber>
    </recommendedName>
    <alternativeName>
        <fullName evidence="11 12">Dihydropteroate pyrophosphorylase</fullName>
    </alternativeName>
</protein>
<gene>
    <name evidence="14" type="primary">folP</name>
    <name evidence="14" type="ORF">DZD52_14570</name>
</gene>
<dbReference type="PROSITE" id="PS50972">
    <property type="entry name" value="PTERIN_BINDING"/>
    <property type="match status" value="1"/>
</dbReference>
<dbReference type="PANTHER" id="PTHR20941">
    <property type="entry name" value="FOLATE SYNTHESIS PROTEINS"/>
    <property type="match status" value="1"/>
</dbReference>
<evidence type="ECO:0000256" key="2">
    <source>
        <dbReference type="ARBA" id="ARBA00001946"/>
    </source>
</evidence>
<evidence type="ECO:0000256" key="7">
    <source>
        <dbReference type="ARBA" id="ARBA00022679"/>
    </source>
</evidence>
<proteinExistence type="inferred from homology"/>
<dbReference type="Pfam" id="PF00809">
    <property type="entry name" value="Pterin_bind"/>
    <property type="match status" value="1"/>
</dbReference>
<dbReference type="EMBL" id="QUZM01000030">
    <property type="protein sequence ID" value="RFF37905.1"/>
    <property type="molecule type" value="Genomic_DNA"/>
</dbReference>
<dbReference type="GO" id="GO:0046656">
    <property type="term" value="P:folic acid biosynthetic process"/>
    <property type="evidence" value="ECO:0007669"/>
    <property type="project" value="UniProtKB-KW"/>
</dbReference>
<dbReference type="FunFam" id="3.20.20.20:FF:000006">
    <property type="entry name" value="Dihydropteroate synthase"/>
    <property type="match status" value="1"/>
</dbReference>
<dbReference type="GeneID" id="97211261"/>
<evidence type="ECO:0000256" key="3">
    <source>
        <dbReference type="ARBA" id="ARBA00004763"/>
    </source>
</evidence>
<reference evidence="14 15" key="1">
    <citation type="submission" date="2018-08" db="EMBL/GenBank/DDBJ databases">
        <title>Genome sequencing of X. nasturtii WHRI 8984.</title>
        <authorList>
            <person name="Studholme D.J."/>
            <person name="Mchugh J."/>
            <person name="Vicente J."/>
        </authorList>
    </citation>
    <scope>NUCLEOTIDE SEQUENCE [LARGE SCALE GENOMIC DNA]</scope>
    <source>
        <strain evidence="14 15">WHRI 8984</strain>
    </source>
</reference>
<evidence type="ECO:0000256" key="5">
    <source>
        <dbReference type="ARBA" id="ARBA00012458"/>
    </source>
</evidence>
<sequence>MFDTALTLDCAGRSLRLDAPQVMGIVNVTPDSFSDGGQHATCEAAIAHGLLLVEQGAAVLDIGGESTRPGATAVSIEEELQRVIPVIAALAQRTGVPISVDTFKPDVMRAAVAAGAGMINDVHALRSPGALEAASELRVPVVLMHARSAPHAMQDTPHYEDVVGEVHRFLAERIFAAEMAGIDKRRLVLDPGFGFDKTTTHNLTLLAQLQRLQEFGLPVLAGLSRKRSIGELTGREIAAERIHGSVAAHLIAAQHGALLLRVHDVAATVDALKVWNAMAAIPVPRVSAPAAPTIRWPDED</sequence>
<comment type="caution">
    <text evidence="14">The sequence shown here is derived from an EMBL/GenBank/DDBJ whole genome shotgun (WGS) entry which is preliminary data.</text>
</comment>
<comment type="cofactor">
    <cofactor evidence="2 12">
        <name>Mg(2+)</name>
        <dbReference type="ChEBI" id="CHEBI:18420"/>
    </cofactor>
</comment>
<organism evidence="14 15">
    <name type="scientific">Xanthomonas nasturtii</name>
    <dbReference type="NCBI Taxonomy" id="1843581"/>
    <lineage>
        <taxon>Bacteria</taxon>
        <taxon>Pseudomonadati</taxon>
        <taxon>Pseudomonadota</taxon>
        <taxon>Gammaproteobacteria</taxon>
        <taxon>Lysobacterales</taxon>
        <taxon>Lysobacteraceae</taxon>
        <taxon>Xanthomonas</taxon>
    </lineage>
</organism>
<dbReference type="GO" id="GO:0046654">
    <property type="term" value="P:tetrahydrofolate biosynthetic process"/>
    <property type="evidence" value="ECO:0007669"/>
    <property type="project" value="UniProtKB-UniPathway"/>
</dbReference>
<evidence type="ECO:0000313" key="14">
    <source>
        <dbReference type="EMBL" id="RFF37905.1"/>
    </source>
</evidence>
<evidence type="ECO:0000256" key="10">
    <source>
        <dbReference type="ARBA" id="ARBA00022909"/>
    </source>
</evidence>
<dbReference type="PANTHER" id="PTHR20941:SF1">
    <property type="entry name" value="FOLIC ACID SYNTHESIS PROTEIN FOL1"/>
    <property type="match status" value="1"/>
</dbReference>
<dbReference type="InterPro" id="IPR006390">
    <property type="entry name" value="DHP_synth_dom"/>
</dbReference>
<keyword evidence="7 12" id="KW-0808">Transferase</keyword>
<keyword evidence="10 12" id="KW-0289">Folate biosynthesis</keyword>
<dbReference type="GO" id="GO:0004156">
    <property type="term" value="F:dihydropteroate synthase activity"/>
    <property type="evidence" value="ECO:0007669"/>
    <property type="project" value="UniProtKB-EC"/>
</dbReference>
<dbReference type="RefSeq" id="WP_116906260.1">
    <property type="nucleotide sequence ID" value="NZ_CP142084.2"/>
</dbReference>
<dbReference type="PROSITE" id="PS00793">
    <property type="entry name" value="DHPS_2"/>
    <property type="match status" value="1"/>
</dbReference>
<keyword evidence="8 12" id="KW-0479">Metal-binding</keyword>
<dbReference type="UniPathway" id="UPA00077">
    <property type="reaction ID" value="UER00156"/>
</dbReference>
<dbReference type="PROSITE" id="PS00792">
    <property type="entry name" value="DHPS_1"/>
    <property type="match status" value="1"/>
</dbReference>
<dbReference type="CDD" id="cd00739">
    <property type="entry name" value="DHPS"/>
    <property type="match status" value="1"/>
</dbReference>
<evidence type="ECO:0000256" key="6">
    <source>
        <dbReference type="ARBA" id="ARBA00016919"/>
    </source>
</evidence>
<dbReference type="STRING" id="1843581.A7D16_00335"/>
<dbReference type="GO" id="GO:0005829">
    <property type="term" value="C:cytosol"/>
    <property type="evidence" value="ECO:0007669"/>
    <property type="project" value="TreeGrafter"/>
</dbReference>
<accession>A0A3E1KHF1</accession>
<comment type="pathway">
    <text evidence="3 12">Cofactor biosynthesis; tetrahydrofolate biosynthesis; 7,8-dihydrofolate from 2-amino-4-hydroxy-6-hydroxymethyl-7,8-dihydropteridine diphosphate and 4-aminobenzoate: step 1/2.</text>
</comment>
<comment type="catalytic activity">
    <reaction evidence="1">
        <text>(7,8-dihydropterin-6-yl)methyl diphosphate + 4-aminobenzoate = 7,8-dihydropteroate + diphosphate</text>
        <dbReference type="Rhea" id="RHEA:19949"/>
        <dbReference type="ChEBI" id="CHEBI:17836"/>
        <dbReference type="ChEBI" id="CHEBI:17839"/>
        <dbReference type="ChEBI" id="CHEBI:33019"/>
        <dbReference type="ChEBI" id="CHEBI:72950"/>
        <dbReference type="EC" id="2.5.1.15"/>
    </reaction>
</comment>
<dbReference type="OrthoDB" id="9811744at2"/>
<dbReference type="AlphaFoldDB" id="A0A3E1KHF1"/>
<evidence type="ECO:0000256" key="11">
    <source>
        <dbReference type="ARBA" id="ARBA00030193"/>
    </source>
</evidence>
<evidence type="ECO:0000256" key="8">
    <source>
        <dbReference type="ARBA" id="ARBA00022723"/>
    </source>
</evidence>
<evidence type="ECO:0000259" key="13">
    <source>
        <dbReference type="PROSITE" id="PS50972"/>
    </source>
</evidence>
<dbReference type="InterPro" id="IPR000489">
    <property type="entry name" value="Pterin-binding_dom"/>
</dbReference>
<dbReference type="InterPro" id="IPR045031">
    <property type="entry name" value="DHP_synth-like"/>
</dbReference>
<comment type="function">
    <text evidence="12">Catalyzes the condensation of para-aminobenzoate (pABA) with 6-hydroxymethyl-7,8-dihydropterin diphosphate (DHPt-PP) to form 7,8-dihydropteroate (H2Pte), the immediate precursor of folate derivatives.</text>
</comment>
<dbReference type="GO" id="GO:0046872">
    <property type="term" value="F:metal ion binding"/>
    <property type="evidence" value="ECO:0007669"/>
    <property type="project" value="UniProtKB-KW"/>
</dbReference>
<dbReference type="SUPFAM" id="SSF51717">
    <property type="entry name" value="Dihydropteroate synthetase-like"/>
    <property type="match status" value="1"/>
</dbReference>
<dbReference type="Gene3D" id="3.20.20.20">
    <property type="entry name" value="Dihydropteroate synthase-like"/>
    <property type="match status" value="1"/>
</dbReference>
<keyword evidence="9 12" id="KW-0460">Magnesium</keyword>
<dbReference type="EC" id="2.5.1.15" evidence="5 12"/>
<evidence type="ECO:0000256" key="12">
    <source>
        <dbReference type="RuleBase" id="RU361205"/>
    </source>
</evidence>
<evidence type="ECO:0000256" key="4">
    <source>
        <dbReference type="ARBA" id="ARBA00009503"/>
    </source>
</evidence>
<name>A0A3E1KHF1_9XANT</name>
<evidence type="ECO:0000313" key="15">
    <source>
        <dbReference type="Proteomes" id="UP000259570"/>
    </source>
</evidence>
<feature type="domain" description="Pterin-binding" evidence="13">
    <location>
        <begin position="20"/>
        <end position="273"/>
    </location>
</feature>
<evidence type="ECO:0000256" key="9">
    <source>
        <dbReference type="ARBA" id="ARBA00022842"/>
    </source>
</evidence>
<dbReference type="InterPro" id="IPR011005">
    <property type="entry name" value="Dihydropteroate_synth-like_sf"/>
</dbReference>
<dbReference type="Proteomes" id="UP000259570">
    <property type="component" value="Unassembled WGS sequence"/>
</dbReference>
<comment type="similarity">
    <text evidence="4 12">Belongs to the DHPS family.</text>
</comment>
<dbReference type="NCBIfam" id="TIGR01496">
    <property type="entry name" value="DHPS"/>
    <property type="match status" value="1"/>
</dbReference>
<evidence type="ECO:0000256" key="1">
    <source>
        <dbReference type="ARBA" id="ARBA00000012"/>
    </source>
</evidence>